<keyword evidence="2" id="KW-0677">Repeat</keyword>
<keyword evidence="1" id="KW-0732">Signal</keyword>
<feature type="compositionally biased region" description="Basic and acidic residues" evidence="5">
    <location>
        <begin position="43"/>
        <end position="61"/>
    </location>
</feature>
<dbReference type="GO" id="GO:0016787">
    <property type="term" value="F:hydrolase activity"/>
    <property type="evidence" value="ECO:0007669"/>
    <property type="project" value="UniProtKB-KW"/>
</dbReference>
<dbReference type="PANTHER" id="PTHR23221:SF7">
    <property type="entry name" value="PHOSPHATIDYLINOSITOL-GLYCAN-SPECIFIC PHOSPHOLIPASE D"/>
    <property type="match status" value="1"/>
</dbReference>
<evidence type="ECO:0000256" key="1">
    <source>
        <dbReference type="ARBA" id="ARBA00022729"/>
    </source>
</evidence>
<dbReference type="PANTHER" id="PTHR23221">
    <property type="entry name" value="GLYCOSYLPHOSPHATIDYLINOSITOL PHOSPHOLIPASE D"/>
    <property type="match status" value="1"/>
</dbReference>
<gene>
    <name evidence="6" type="ORF">FH965_02165</name>
</gene>
<evidence type="ECO:0000256" key="2">
    <source>
        <dbReference type="ARBA" id="ARBA00022737"/>
    </source>
</evidence>
<protein>
    <recommendedName>
        <fullName evidence="8">VCBS repeat-containing protein</fullName>
    </recommendedName>
</protein>
<dbReference type="Pfam" id="PF01839">
    <property type="entry name" value="FG-GAP"/>
    <property type="match status" value="5"/>
</dbReference>
<dbReference type="AlphaFoldDB" id="A0A516R1G4"/>
<evidence type="ECO:0000313" key="7">
    <source>
        <dbReference type="Proteomes" id="UP000316806"/>
    </source>
</evidence>
<name>A0A516R1G4_STRST</name>
<dbReference type="InterPro" id="IPR013519">
    <property type="entry name" value="Int_alpha_beta-p"/>
</dbReference>
<evidence type="ECO:0008006" key="8">
    <source>
        <dbReference type="Google" id="ProtNLM"/>
    </source>
</evidence>
<organism evidence="6 7">
    <name type="scientific">Streptomyces spectabilis</name>
    <dbReference type="NCBI Taxonomy" id="68270"/>
    <lineage>
        <taxon>Bacteria</taxon>
        <taxon>Bacillati</taxon>
        <taxon>Actinomycetota</taxon>
        <taxon>Actinomycetes</taxon>
        <taxon>Kitasatosporales</taxon>
        <taxon>Streptomycetaceae</taxon>
        <taxon>Streptomyces</taxon>
    </lineage>
</organism>
<dbReference type="SUPFAM" id="SSF69318">
    <property type="entry name" value="Integrin alpha N-terminal domain"/>
    <property type="match status" value="1"/>
</dbReference>
<sequence>MTDRSACTPARRREAYGSAAPCATSRVAYSEERGRRRLGPGDVLKRRADADRARGAPRPLRTDVTHVPRPWVQPLFTLPVLLRSRPICPPQERPPPHDLAHHPVRLTAATAVTAALTAGLLAVPAAATAAPAPSRLSGDFDGDGYRDVAVAAPAATVGGKKGAGQVVVTYGTGQGLASTARRAVISQNSPKVPGAAEKNDEFGEQIAVADLNGDGYSDLAVSAPAEKVGRKDDAGALVIVWGSRKGLSGATTVKNPQLLSGSCFGIGLAAADFTGDGKPDLAVAAQSDTGRNAYRIRLVRGPFTKQGRTDKVTTHRAPLERPDLTAGHVNGDKKADLIVTGLQTGKDALGAAVFYKGTASGLAKGAKMRAGTTAAVGDRYGYGYGYGYGDIVLGNPDEPDAEPSGSKGGEISVIYGTKSGPSKTRRKTLTQSSAGVPGASETGDGFGSAVAIGDFDGDRRADLAVGVPGKTYDKDPYLYGAGAVVYLRGSASGLTTAGATAVHQDSAGVPGTPRDSNAFGEALLASDVNGDGRADLTIASPQANADEGAIWHLPGARGSLPYSTTASTGFGPGQLGLSKKHSASGAMLAG</sequence>
<keyword evidence="4" id="KW-0325">Glycoprotein</keyword>
<dbReference type="InterPro" id="IPR013517">
    <property type="entry name" value="FG-GAP"/>
</dbReference>
<feature type="region of interest" description="Disordered" evidence="5">
    <location>
        <begin position="395"/>
        <end position="442"/>
    </location>
</feature>
<feature type="region of interest" description="Disordered" evidence="5">
    <location>
        <begin position="571"/>
        <end position="590"/>
    </location>
</feature>
<proteinExistence type="predicted"/>
<dbReference type="Proteomes" id="UP000316806">
    <property type="component" value="Chromosome"/>
</dbReference>
<dbReference type="PROSITE" id="PS51470">
    <property type="entry name" value="FG_GAP"/>
    <property type="match status" value="2"/>
</dbReference>
<feature type="region of interest" description="Disordered" evidence="5">
    <location>
        <begin position="1"/>
        <end position="61"/>
    </location>
</feature>
<dbReference type="InterPro" id="IPR028994">
    <property type="entry name" value="Integrin_alpha_N"/>
</dbReference>
<dbReference type="EMBL" id="CP040916">
    <property type="protein sequence ID" value="QDQ09508.1"/>
    <property type="molecule type" value="Genomic_DNA"/>
</dbReference>
<evidence type="ECO:0000313" key="6">
    <source>
        <dbReference type="EMBL" id="QDQ09508.1"/>
    </source>
</evidence>
<evidence type="ECO:0000256" key="4">
    <source>
        <dbReference type="ARBA" id="ARBA00023180"/>
    </source>
</evidence>
<reference evidence="6 7" key="1">
    <citation type="journal article" date="2019" name="J. Ind. Microbiol. Biotechnol.">
        <title>The complete genomic sequence of Streptomyces spectabilis NRRL-2792 and identification of secondary metabolite biosynthetic gene clusters.</title>
        <authorList>
            <person name="Sinha A."/>
            <person name="Phillips-Salemka S."/>
            <person name="Niraula T.A."/>
            <person name="Short K.A."/>
            <person name="Niraula N.P."/>
        </authorList>
    </citation>
    <scope>NUCLEOTIDE SEQUENCE [LARGE SCALE GENOMIC DNA]</scope>
    <source>
        <strain evidence="6 7">NRRL 2792</strain>
    </source>
</reference>
<keyword evidence="3" id="KW-0378">Hydrolase</keyword>
<dbReference type="SMART" id="SM00191">
    <property type="entry name" value="Int_alpha"/>
    <property type="match status" value="5"/>
</dbReference>
<dbReference type="Gene3D" id="2.130.10.130">
    <property type="entry name" value="Integrin alpha, N-terminal"/>
    <property type="match status" value="3"/>
</dbReference>
<evidence type="ECO:0000256" key="5">
    <source>
        <dbReference type="SAM" id="MobiDB-lite"/>
    </source>
</evidence>
<evidence type="ECO:0000256" key="3">
    <source>
        <dbReference type="ARBA" id="ARBA00022801"/>
    </source>
</evidence>
<accession>A0A516R1G4</accession>